<sequence length="108" mass="11745">MAEEEAVAAAEVAVRSQRVFLNHLDSYSGSSIGKYLSNCVVGASLEEVGEEEEEEEVEIMSAIDVNLSKPKEGAYQIVGTLSKAQSMKPDFAQETYTVMCFGSGQWID</sequence>
<evidence type="ECO:0000313" key="2">
    <source>
        <dbReference type="Proteomes" id="UP000694404"/>
    </source>
</evidence>
<evidence type="ECO:0000313" key="1">
    <source>
        <dbReference type="Ensembl" id="ENSCABP00000020064.1"/>
    </source>
</evidence>
<name>A0A8C0HCP7_CHEAB</name>
<organism evidence="1 2">
    <name type="scientific">Chelonoidis abingdonii</name>
    <name type="common">Abingdon island giant tortoise</name>
    <name type="synonym">Testudo abingdonii</name>
    <dbReference type="NCBI Taxonomy" id="106734"/>
    <lineage>
        <taxon>Eukaryota</taxon>
        <taxon>Metazoa</taxon>
        <taxon>Chordata</taxon>
        <taxon>Craniata</taxon>
        <taxon>Vertebrata</taxon>
        <taxon>Euteleostomi</taxon>
        <taxon>Archelosauria</taxon>
        <taxon>Testudinata</taxon>
        <taxon>Testudines</taxon>
        <taxon>Cryptodira</taxon>
        <taxon>Durocryptodira</taxon>
        <taxon>Testudinoidea</taxon>
        <taxon>Testudinidae</taxon>
        <taxon>Chelonoidis</taxon>
    </lineage>
</organism>
<dbReference type="Ensembl" id="ENSCABT00000021977.1">
    <property type="protein sequence ID" value="ENSCABP00000020064.1"/>
    <property type="gene ID" value="ENSCABG00000014790.1"/>
</dbReference>
<dbReference type="AlphaFoldDB" id="A0A8C0HCP7"/>
<reference evidence="1" key="2">
    <citation type="submission" date="2025-09" db="UniProtKB">
        <authorList>
            <consortium name="Ensembl"/>
        </authorList>
    </citation>
    <scope>IDENTIFICATION</scope>
</reference>
<proteinExistence type="predicted"/>
<reference evidence="1" key="1">
    <citation type="submission" date="2025-08" db="UniProtKB">
        <authorList>
            <consortium name="Ensembl"/>
        </authorList>
    </citation>
    <scope>IDENTIFICATION</scope>
</reference>
<keyword evidence="2" id="KW-1185">Reference proteome</keyword>
<protein>
    <submittedName>
        <fullName evidence="1">Uncharacterized protein</fullName>
    </submittedName>
</protein>
<accession>A0A8C0HCP7</accession>
<dbReference type="Proteomes" id="UP000694404">
    <property type="component" value="Unplaced"/>
</dbReference>
<dbReference type="OMA" id="ECDATIC"/>
<dbReference type="GeneTree" id="ENSGT00390000015102"/>